<dbReference type="AlphaFoldDB" id="A0AA38II39"/>
<dbReference type="EMBL" id="JALNTZ010000003">
    <property type="protein sequence ID" value="KAJ3658318.1"/>
    <property type="molecule type" value="Genomic_DNA"/>
</dbReference>
<sequence>MAQYPLYRWVDSSINDENVPATAFQITTTTHGHPVYAGKTPFEDVVLPVNVIPKDKKATLALNGKEHAVDKYKLLCLNQVKWVPSQNGIVLPGAVQAGHNMNDIPLYIGRVFHEESWIVGAINPKYEVCYYPYQGKELSAKKYEALVCEFYQE</sequence>
<gene>
    <name evidence="1" type="ORF">Zmor_010063</name>
</gene>
<protein>
    <submittedName>
        <fullName evidence="1">Uncharacterized protein</fullName>
    </submittedName>
</protein>
<dbReference type="PANTHER" id="PTHR31649">
    <property type="entry name" value="AGAP009604-PA"/>
    <property type="match status" value="1"/>
</dbReference>
<name>A0AA38II39_9CUCU</name>
<dbReference type="InterPro" id="IPR006616">
    <property type="entry name" value="DM9_repeat"/>
</dbReference>
<dbReference type="Proteomes" id="UP001168821">
    <property type="component" value="Unassembled WGS sequence"/>
</dbReference>
<dbReference type="SMART" id="SM00696">
    <property type="entry name" value="DM9"/>
    <property type="match status" value="2"/>
</dbReference>
<dbReference type="Pfam" id="PF11901">
    <property type="entry name" value="DM9"/>
    <property type="match status" value="1"/>
</dbReference>
<proteinExistence type="predicted"/>
<evidence type="ECO:0000313" key="1">
    <source>
        <dbReference type="EMBL" id="KAJ3658318.1"/>
    </source>
</evidence>
<comment type="caution">
    <text evidence="1">The sequence shown here is derived from an EMBL/GenBank/DDBJ whole genome shotgun (WGS) entry which is preliminary data.</text>
</comment>
<reference evidence="1" key="1">
    <citation type="journal article" date="2023" name="G3 (Bethesda)">
        <title>Whole genome assemblies of Zophobas morio and Tenebrio molitor.</title>
        <authorList>
            <person name="Kaur S."/>
            <person name="Stinson S.A."/>
            <person name="diCenzo G.C."/>
        </authorList>
    </citation>
    <scope>NUCLEOTIDE SEQUENCE</scope>
    <source>
        <strain evidence="1">QUZm001</strain>
    </source>
</reference>
<evidence type="ECO:0000313" key="2">
    <source>
        <dbReference type="Proteomes" id="UP001168821"/>
    </source>
</evidence>
<dbReference type="PANTHER" id="PTHR31649:SF10">
    <property type="entry name" value="IP19903P-RELATED"/>
    <property type="match status" value="1"/>
</dbReference>
<keyword evidence="2" id="KW-1185">Reference proteome</keyword>
<accession>A0AA38II39</accession>
<organism evidence="1 2">
    <name type="scientific">Zophobas morio</name>
    <dbReference type="NCBI Taxonomy" id="2755281"/>
    <lineage>
        <taxon>Eukaryota</taxon>
        <taxon>Metazoa</taxon>
        <taxon>Ecdysozoa</taxon>
        <taxon>Arthropoda</taxon>
        <taxon>Hexapoda</taxon>
        <taxon>Insecta</taxon>
        <taxon>Pterygota</taxon>
        <taxon>Neoptera</taxon>
        <taxon>Endopterygota</taxon>
        <taxon>Coleoptera</taxon>
        <taxon>Polyphaga</taxon>
        <taxon>Cucujiformia</taxon>
        <taxon>Tenebrionidae</taxon>
        <taxon>Zophobas</taxon>
    </lineage>
</organism>